<evidence type="ECO:0000256" key="1">
    <source>
        <dbReference type="SAM" id="MobiDB-lite"/>
    </source>
</evidence>
<reference evidence="3" key="1">
    <citation type="journal article" date="2005" name="Nature">
        <title>The map-based sequence of the rice genome.</title>
        <authorList>
            <consortium name="International rice genome sequencing project (IRGSP)"/>
            <person name="Matsumoto T."/>
            <person name="Wu J."/>
            <person name="Kanamori H."/>
            <person name="Katayose Y."/>
            <person name="Fujisawa M."/>
            <person name="Namiki N."/>
            <person name="Mizuno H."/>
            <person name="Yamamoto K."/>
            <person name="Antonio B.A."/>
            <person name="Baba T."/>
            <person name="Sakata K."/>
            <person name="Nagamura Y."/>
            <person name="Aoki H."/>
            <person name="Arikawa K."/>
            <person name="Arita K."/>
            <person name="Bito T."/>
            <person name="Chiden Y."/>
            <person name="Fujitsuka N."/>
            <person name="Fukunaka R."/>
            <person name="Hamada M."/>
            <person name="Harada C."/>
            <person name="Hayashi A."/>
            <person name="Hijishita S."/>
            <person name="Honda M."/>
            <person name="Hosokawa S."/>
            <person name="Ichikawa Y."/>
            <person name="Idonuma A."/>
            <person name="Iijima M."/>
            <person name="Ikeda M."/>
            <person name="Ikeno M."/>
            <person name="Ito K."/>
            <person name="Ito S."/>
            <person name="Ito T."/>
            <person name="Ito Y."/>
            <person name="Ito Y."/>
            <person name="Iwabuchi A."/>
            <person name="Kamiya K."/>
            <person name="Karasawa W."/>
            <person name="Kurita K."/>
            <person name="Katagiri S."/>
            <person name="Kikuta A."/>
            <person name="Kobayashi H."/>
            <person name="Kobayashi N."/>
            <person name="Machita K."/>
            <person name="Maehara T."/>
            <person name="Masukawa M."/>
            <person name="Mizubayashi T."/>
            <person name="Mukai Y."/>
            <person name="Nagasaki H."/>
            <person name="Nagata Y."/>
            <person name="Naito S."/>
            <person name="Nakashima M."/>
            <person name="Nakama Y."/>
            <person name="Nakamichi Y."/>
            <person name="Nakamura M."/>
            <person name="Meguro A."/>
            <person name="Negishi M."/>
            <person name="Ohta I."/>
            <person name="Ohta T."/>
            <person name="Okamoto M."/>
            <person name="Ono N."/>
            <person name="Saji S."/>
            <person name="Sakaguchi M."/>
            <person name="Sakai K."/>
            <person name="Shibata M."/>
            <person name="Shimokawa T."/>
            <person name="Song J."/>
            <person name="Takazaki Y."/>
            <person name="Terasawa K."/>
            <person name="Tsugane M."/>
            <person name="Tsuji K."/>
            <person name="Ueda S."/>
            <person name="Waki K."/>
            <person name="Yamagata H."/>
            <person name="Yamamoto M."/>
            <person name="Yamamoto S."/>
            <person name="Yamane H."/>
            <person name="Yoshiki S."/>
            <person name="Yoshihara R."/>
            <person name="Yukawa K."/>
            <person name="Zhong H."/>
            <person name="Yano M."/>
            <person name="Yuan Q."/>
            <person name="Ouyang S."/>
            <person name="Liu J."/>
            <person name="Jones K.M."/>
            <person name="Gansberger K."/>
            <person name="Moffat K."/>
            <person name="Hill J."/>
            <person name="Bera J."/>
            <person name="Fadrosh D."/>
            <person name="Jin S."/>
            <person name="Johri S."/>
            <person name="Kim M."/>
            <person name="Overton L."/>
            <person name="Reardon M."/>
            <person name="Tsitrin T."/>
            <person name="Vuong H."/>
            <person name="Weaver B."/>
            <person name="Ciecko A."/>
            <person name="Tallon L."/>
            <person name="Jackson J."/>
            <person name="Pai G."/>
            <person name="Aken S.V."/>
            <person name="Utterback T."/>
            <person name="Reidmuller S."/>
            <person name="Feldblyum T."/>
            <person name="Hsiao J."/>
            <person name="Zismann V."/>
            <person name="Iobst S."/>
            <person name="de Vazeille A.R."/>
            <person name="Buell C.R."/>
            <person name="Ying K."/>
            <person name="Li Y."/>
            <person name="Lu T."/>
            <person name="Huang Y."/>
            <person name="Zhao Q."/>
            <person name="Feng Q."/>
            <person name="Zhang L."/>
            <person name="Zhu J."/>
            <person name="Weng Q."/>
            <person name="Mu J."/>
            <person name="Lu Y."/>
            <person name="Fan D."/>
            <person name="Liu Y."/>
            <person name="Guan J."/>
            <person name="Zhang Y."/>
            <person name="Yu S."/>
            <person name="Liu X."/>
            <person name="Zhang Y."/>
            <person name="Hong G."/>
            <person name="Han B."/>
            <person name="Choisne N."/>
            <person name="Demange N."/>
            <person name="Orjeda G."/>
            <person name="Samain S."/>
            <person name="Cattolico L."/>
            <person name="Pelletier E."/>
            <person name="Couloux A."/>
            <person name="Segurens B."/>
            <person name="Wincker P."/>
            <person name="D'Hont A."/>
            <person name="Scarpelli C."/>
            <person name="Weissenbach J."/>
            <person name="Salanoubat M."/>
            <person name="Quetier F."/>
            <person name="Yu Y."/>
            <person name="Kim H.R."/>
            <person name="Rambo T."/>
            <person name="Currie J."/>
            <person name="Collura K."/>
            <person name="Luo M."/>
            <person name="Yang T."/>
            <person name="Ammiraju J.S.S."/>
            <person name="Engler F."/>
            <person name="Soderlund C."/>
            <person name="Wing R.A."/>
            <person name="Palmer L.E."/>
            <person name="de la Bastide M."/>
            <person name="Spiegel L."/>
            <person name="Nascimento L."/>
            <person name="Zutavern T."/>
            <person name="O'Shaughnessy A."/>
            <person name="Dike S."/>
            <person name="Dedhia N."/>
            <person name="Preston R."/>
            <person name="Balija V."/>
            <person name="McCombie W.R."/>
            <person name="Chow T."/>
            <person name="Chen H."/>
            <person name="Chung M."/>
            <person name="Chen C."/>
            <person name="Shaw J."/>
            <person name="Wu H."/>
            <person name="Hsiao K."/>
            <person name="Chao Y."/>
            <person name="Chu M."/>
            <person name="Cheng C."/>
            <person name="Hour A."/>
            <person name="Lee P."/>
            <person name="Lin S."/>
            <person name="Lin Y."/>
            <person name="Liou J."/>
            <person name="Liu S."/>
            <person name="Hsing Y."/>
            <person name="Raghuvanshi S."/>
            <person name="Mohanty A."/>
            <person name="Bharti A.K."/>
            <person name="Gaur A."/>
            <person name="Gupta V."/>
            <person name="Kumar D."/>
            <person name="Ravi V."/>
            <person name="Vij S."/>
            <person name="Kapur A."/>
            <person name="Khurana P."/>
            <person name="Khurana P."/>
            <person name="Khurana J.P."/>
            <person name="Tyagi A.K."/>
            <person name="Gaikwad K."/>
            <person name="Singh A."/>
            <person name="Dalal V."/>
            <person name="Srivastava S."/>
            <person name="Dixit A."/>
            <person name="Pal A.K."/>
            <person name="Ghazi I.A."/>
            <person name="Yadav M."/>
            <person name="Pandit A."/>
            <person name="Bhargava A."/>
            <person name="Sureshbabu K."/>
            <person name="Batra K."/>
            <person name="Sharma T.R."/>
            <person name="Mohapatra T."/>
            <person name="Singh N.K."/>
            <person name="Messing J."/>
            <person name="Nelson A.B."/>
            <person name="Fuks G."/>
            <person name="Kavchok S."/>
            <person name="Keizer G."/>
            <person name="Linton E."/>
            <person name="Llaca V."/>
            <person name="Song R."/>
            <person name="Tanyolac B."/>
            <person name="Young S."/>
            <person name="Ho-Il K."/>
            <person name="Hahn J.H."/>
            <person name="Sangsakoo G."/>
            <person name="Vanavichit A."/>
            <person name="de Mattos Luiz.A.T."/>
            <person name="Zimmer P.D."/>
            <person name="Malone G."/>
            <person name="Dellagostin O."/>
            <person name="de Oliveira A.C."/>
            <person name="Bevan M."/>
            <person name="Bancroft I."/>
            <person name="Minx P."/>
            <person name="Cordum H."/>
            <person name="Wilson R."/>
            <person name="Cheng Z."/>
            <person name="Jin W."/>
            <person name="Jiang J."/>
            <person name="Leong S.A."/>
            <person name="Iwama H."/>
            <person name="Gojobori T."/>
            <person name="Itoh T."/>
            <person name="Niimura Y."/>
            <person name="Fujii Y."/>
            <person name="Habara T."/>
            <person name="Sakai H."/>
            <person name="Sato Y."/>
            <person name="Wilson G."/>
            <person name="Kumar K."/>
            <person name="McCouch S."/>
            <person name="Juretic N."/>
            <person name="Hoen D."/>
            <person name="Wright S."/>
            <person name="Bruskiewich R."/>
            <person name="Bureau T."/>
            <person name="Miyao A."/>
            <person name="Hirochika H."/>
            <person name="Nishikawa T."/>
            <person name="Kadowaki K."/>
            <person name="Sugiura M."/>
            <person name="Burr B."/>
            <person name="Sasaki T."/>
        </authorList>
    </citation>
    <scope>NUCLEOTIDE SEQUENCE [LARGE SCALE GENOMIC DNA]</scope>
    <source>
        <strain evidence="3">cv. Nipponbare</strain>
    </source>
</reference>
<keyword evidence="3" id="KW-1185">Reference proteome</keyword>
<dbReference type="EMBL" id="AP014962">
    <property type="protein sequence ID" value="BAS98230.1"/>
    <property type="molecule type" value="Genomic_DNA"/>
</dbReference>
<feature type="compositionally biased region" description="Low complexity" evidence="1">
    <location>
        <begin position="1"/>
        <end position="16"/>
    </location>
</feature>
<evidence type="ECO:0000313" key="3">
    <source>
        <dbReference type="Proteomes" id="UP000059680"/>
    </source>
</evidence>
<accession>A0A0P0WXT4</accession>
<sequence length="118" mass="12418">MMNSTTSAWLTSTSSTAAHPSPLPIAKRRLPRGTLAISAENKKAREGREWGDGFGWGSTACPMAHRCHSLDSHGSASSHASIGSITLTLGLSGPPLFANVTRALPPCPIPIDHSFFPI</sequence>
<reference evidence="2 3" key="3">
    <citation type="journal article" date="2013" name="Rice">
        <title>Improvement of the Oryza sativa Nipponbare reference genome using next generation sequence and optical map data.</title>
        <authorList>
            <person name="Kawahara Y."/>
            <person name="de la Bastide M."/>
            <person name="Hamilton J.P."/>
            <person name="Kanamori H."/>
            <person name="McCombie W.R."/>
            <person name="Ouyang S."/>
            <person name="Schwartz D.C."/>
            <person name="Tanaka T."/>
            <person name="Wu J."/>
            <person name="Zhou S."/>
            <person name="Childs K.L."/>
            <person name="Davidson R.M."/>
            <person name="Lin H."/>
            <person name="Quesada-Ocampo L."/>
            <person name="Vaillancourt B."/>
            <person name="Sakai H."/>
            <person name="Lee S.S."/>
            <person name="Kim J."/>
            <person name="Numa H."/>
            <person name="Itoh T."/>
            <person name="Buell C.R."/>
            <person name="Matsumoto T."/>
        </authorList>
    </citation>
    <scope>NUCLEOTIDE SEQUENCE [LARGE SCALE GENOMIC DNA]</scope>
    <source>
        <strain evidence="3">cv. Nipponbare</strain>
    </source>
</reference>
<dbReference type="AlphaFoldDB" id="A0A0P0WXT4"/>
<dbReference type="Proteomes" id="UP000059680">
    <property type="component" value="Chromosome 6"/>
</dbReference>
<dbReference type="PaxDb" id="39947-A0A0P0WXT4"/>
<proteinExistence type="predicted"/>
<feature type="region of interest" description="Disordered" evidence="1">
    <location>
        <begin position="1"/>
        <end position="44"/>
    </location>
</feature>
<organism evidence="2 3">
    <name type="scientific">Oryza sativa subsp. japonica</name>
    <name type="common">Rice</name>
    <dbReference type="NCBI Taxonomy" id="39947"/>
    <lineage>
        <taxon>Eukaryota</taxon>
        <taxon>Viridiplantae</taxon>
        <taxon>Streptophyta</taxon>
        <taxon>Embryophyta</taxon>
        <taxon>Tracheophyta</taxon>
        <taxon>Spermatophyta</taxon>
        <taxon>Magnoliopsida</taxon>
        <taxon>Liliopsida</taxon>
        <taxon>Poales</taxon>
        <taxon>Poaceae</taxon>
        <taxon>BOP clade</taxon>
        <taxon>Oryzoideae</taxon>
        <taxon>Oryzeae</taxon>
        <taxon>Oryzinae</taxon>
        <taxon>Oryza</taxon>
        <taxon>Oryza sativa</taxon>
    </lineage>
</organism>
<dbReference type="InParanoid" id="A0A0P0WXT4"/>
<reference evidence="2 3" key="2">
    <citation type="journal article" date="2013" name="Plant Cell Physiol.">
        <title>Rice Annotation Project Database (RAP-DB): an integrative and interactive database for rice genomics.</title>
        <authorList>
            <person name="Sakai H."/>
            <person name="Lee S.S."/>
            <person name="Tanaka T."/>
            <person name="Numa H."/>
            <person name="Kim J."/>
            <person name="Kawahara Y."/>
            <person name="Wakimoto H."/>
            <person name="Yang C.C."/>
            <person name="Iwamoto M."/>
            <person name="Abe T."/>
            <person name="Yamada Y."/>
            <person name="Muto A."/>
            <person name="Inokuchi H."/>
            <person name="Ikemura T."/>
            <person name="Matsumoto T."/>
            <person name="Sasaki T."/>
            <person name="Itoh T."/>
        </authorList>
    </citation>
    <scope>NUCLEOTIDE SEQUENCE [LARGE SCALE GENOMIC DNA]</scope>
    <source>
        <strain evidence="3">cv. Nipponbare</strain>
    </source>
</reference>
<gene>
    <name evidence="2" type="ordered locus">Os06g0556800</name>
    <name evidence="2" type="ORF">OSNPB_060556800</name>
</gene>
<protein>
    <submittedName>
        <fullName evidence="2">Os06g0556800 protein</fullName>
    </submittedName>
</protein>
<name>A0A0P0WXT4_ORYSJ</name>
<evidence type="ECO:0000313" key="2">
    <source>
        <dbReference type="EMBL" id="BAS98230.1"/>
    </source>
</evidence>